<sequence length="61" mass="6417">MTRKCGNSNTSSSSNAKSDGVSNNQLTVTIEMGVTLLTEFLPYPGLEPKTRDGNEAGARAV</sequence>
<dbReference type="Proteomes" id="UP000824120">
    <property type="component" value="Chromosome 5"/>
</dbReference>
<dbReference type="AlphaFoldDB" id="A0A9J5YVZ2"/>
<evidence type="ECO:0000256" key="1">
    <source>
        <dbReference type="SAM" id="MobiDB-lite"/>
    </source>
</evidence>
<proteinExistence type="predicted"/>
<feature type="region of interest" description="Disordered" evidence="1">
    <location>
        <begin position="1"/>
        <end position="24"/>
    </location>
</feature>
<evidence type="ECO:0000313" key="3">
    <source>
        <dbReference type="Proteomes" id="UP000824120"/>
    </source>
</evidence>
<dbReference type="EMBL" id="JACXVP010000005">
    <property type="protein sequence ID" value="KAG5603976.1"/>
    <property type="molecule type" value="Genomic_DNA"/>
</dbReference>
<evidence type="ECO:0000313" key="2">
    <source>
        <dbReference type="EMBL" id="KAG5603976.1"/>
    </source>
</evidence>
<organism evidence="2 3">
    <name type="scientific">Solanum commersonii</name>
    <name type="common">Commerson's wild potato</name>
    <name type="synonym">Commerson's nightshade</name>
    <dbReference type="NCBI Taxonomy" id="4109"/>
    <lineage>
        <taxon>Eukaryota</taxon>
        <taxon>Viridiplantae</taxon>
        <taxon>Streptophyta</taxon>
        <taxon>Embryophyta</taxon>
        <taxon>Tracheophyta</taxon>
        <taxon>Spermatophyta</taxon>
        <taxon>Magnoliopsida</taxon>
        <taxon>eudicotyledons</taxon>
        <taxon>Gunneridae</taxon>
        <taxon>Pentapetalae</taxon>
        <taxon>asterids</taxon>
        <taxon>lamiids</taxon>
        <taxon>Solanales</taxon>
        <taxon>Solanaceae</taxon>
        <taxon>Solanoideae</taxon>
        <taxon>Solaneae</taxon>
        <taxon>Solanum</taxon>
    </lineage>
</organism>
<comment type="caution">
    <text evidence="2">The sequence shown here is derived from an EMBL/GenBank/DDBJ whole genome shotgun (WGS) entry which is preliminary data.</text>
</comment>
<name>A0A9J5YVZ2_SOLCO</name>
<gene>
    <name evidence="2" type="ORF">H5410_025468</name>
</gene>
<keyword evidence="3" id="KW-1185">Reference proteome</keyword>
<reference evidence="2 3" key="1">
    <citation type="submission" date="2020-09" db="EMBL/GenBank/DDBJ databases">
        <title>De no assembly of potato wild relative species, Solanum commersonii.</title>
        <authorList>
            <person name="Cho K."/>
        </authorList>
    </citation>
    <scope>NUCLEOTIDE SEQUENCE [LARGE SCALE GENOMIC DNA]</scope>
    <source>
        <strain evidence="2">LZ3.2</strain>
        <tissue evidence="2">Leaf</tissue>
    </source>
</reference>
<protein>
    <submittedName>
        <fullName evidence="2">Uncharacterized protein</fullName>
    </submittedName>
</protein>
<accession>A0A9J5YVZ2</accession>